<sequence>MNVLKTLILGGPLGLAHAVREARVARRLRRVATLMDRERALHREHMAQLRAELDALQSRQISSTARAASFWKGLS</sequence>
<organism evidence="1 2">
    <name type="scientific">Acidovorax facilis</name>
    <dbReference type="NCBI Taxonomy" id="12917"/>
    <lineage>
        <taxon>Bacteria</taxon>
        <taxon>Pseudomonadati</taxon>
        <taxon>Pseudomonadota</taxon>
        <taxon>Betaproteobacteria</taxon>
        <taxon>Burkholderiales</taxon>
        <taxon>Comamonadaceae</taxon>
        <taxon>Acidovorax</taxon>
    </lineage>
</organism>
<keyword evidence="2" id="KW-1185">Reference proteome</keyword>
<comment type="caution">
    <text evidence="1">The sequence shown here is derived from an EMBL/GenBank/DDBJ whole genome shotgun (WGS) entry which is preliminary data.</text>
</comment>
<dbReference type="Proteomes" id="UP001595693">
    <property type="component" value="Unassembled WGS sequence"/>
</dbReference>
<dbReference type="RefSeq" id="WP_055395401.1">
    <property type="nucleotide sequence ID" value="NZ_JAMXAX010000016.1"/>
</dbReference>
<dbReference type="EMBL" id="JBHSAJ010000048">
    <property type="protein sequence ID" value="MFC3936017.1"/>
    <property type="molecule type" value="Genomic_DNA"/>
</dbReference>
<reference evidence="2" key="1">
    <citation type="journal article" date="2019" name="Int. J. Syst. Evol. Microbiol.">
        <title>The Global Catalogue of Microorganisms (GCM) 10K type strain sequencing project: providing services to taxonomists for standard genome sequencing and annotation.</title>
        <authorList>
            <consortium name="The Broad Institute Genomics Platform"/>
            <consortium name="The Broad Institute Genome Sequencing Center for Infectious Disease"/>
            <person name="Wu L."/>
            <person name="Ma J."/>
        </authorList>
    </citation>
    <scope>NUCLEOTIDE SEQUENCE [LARGE SCALE GENOMIC DNA]</scope>
    <source>
        <strain evidence="2">CCUG 2113</strain>
    </source>
</reference>
<evidence type="ECO:0000313" key="2">
    <source>
        <dbReference type="Proteomes" id="UP001595693"/>
    </source>
</evidence>
<evidence type="ECO:0000313" key="1">
    <source>
        <dbReference type="EMBL" id="MFC3936017.1"/>
    </source>
</evidence>
<gene>
    <name evidence="1" type="ORF">ACFOW3_15505</name>
</gene>
<name>A0ABV8DCI7_9BURK</name>
<accession>A0ABV8DCI7</accession>
<protein>
    <submittedName>
        <fullName evidence="1">Uncharacterized protein</fullName>
    </submittedName>
</protein>
<proteinExistence type="predicted"/>